<dbReference type="EMBL" id="JAUFPT010000062">
    <property type="protein sequence ID" value="MDN3572783.1"/>
    <property type="molecule type" value="Genomic_DNA"/>
</dbReference>
<comment type="caution">
    <text evidence="1">The sequence shown here is derived from an EMBL/GenBank/DDBJ whole genome shotgun (WGS) entry which is preliminary data.</text>
</comment>
<accession>A0ABT8AS72</accession>
<dbReference type="RefSeq" id="WP_238285898.1">
    <property type="nucleotide sequence ID" value="NZ_BPQS01000004.1"/>
</dbReference>
<protein>
    <submittedName>
        <fullName evidence="1">Uncharacterized protein</fullName>
    </submittedName>
</protein>
<dbReference type="Proteomes" id="UP001244297">
    <property type="component" value="Unassembled WGS sequence"/>
</dbReference>
<proteinExistence type="predicted"/>
<name>A0ABT8AS72_9HYPH</name>
<gene>
    <name evidence="1" type="ORF">QWZ18_19385</name>
</gene>
<evidence type="ECO:0000313" key="2">
    <source>
        <dbReference type="Proteomes" id="UP001244297"/>
    </source>
</evidence>
<keyword evidence="2" id="KW-1185">Reference proteome</keyword>
<evidence type="ECO:0000313" key="1">
    <source>
        <dbReference type="EMBL" id="MDN3572783.1"/>
    </source>
</evidence>
<sequence>MSDALNQNSLATVDDVIFVGEEEFGNLRGAHALFRDQTDIDGFVPVDGIDISRLLNRGTGSHRCEITLRAPGGHSFTQFGLPSAVHALGSASTCAPRTSARCSGKRSRSSGS</sequence>
<organism evidence="1 2">
    <name type="scientific">Methylobacterium longum</name>
    <dbReference type="NCBI Taxonomy" id="767694"/>
    <lineage>
        <taxon>Bacteria</taxon>
        <taxon>Pseudomonadati</taxon>
        <taxon>Pseudomonadota</taxon>
        <taxon>Alphaproteobacteria</taxon>
        <taxon>Hyphomicrobiales</taxon>
        <taxon>Methylobacteriaceae</taxon>
        <taxon>Methylobacterium</taxon>
    </lineage>
</organism>
<reference evidence="2" key="1">
    <citation type="journal article" date="2019" name="Int. J. Syst. Evol. Microbiol.">
        <title>The Global Catalogue of Microorganisms (GCM) 10K type strain sequencing project: providing services to taxonomists for standard genome sequencing and annotation.</title>
        <authorList>
            <consortium name="The Broad Institute Genomics Platform"/>
            <consortium name="The Broad Institute Genome Sequencing Center for Infectious Disease"/>
            <person name="Wu L."/>
            <person name="Ma J."/>
        </authorList>
    </citation>
    <scope>NUCLEOTIDE SEQUENCE [LARGE SCALE GENOMIC DNA]</scope>
    <source>
        <strain evidence="2">CECT 7806</strain>
    </source>
</reference>